<comment type="caution">
    <text evidence="13">The sequence shown here is derived from an EMBL/GenBank/DDBJ whole genome shotgun (WGS) entry which is preliminary data.</text>
</comment>
<gene>
    <name evidence="13" type="ORF">RFI_21300</name>
</gene>
<accession>X6MQD6</accession>
<evidence type="ECO:0000313" key="13">
    <source>
        <dbReference type="EMBL" id="ETO16059.1"/>
    </source>
</evidence>
<dbReference type="EMBL" id="ASPP01018601">
    <property type="protein sequence ID" value="ETO16059.1"/>
    <property type="molecule type" value="Genomic_DNA"/>
</dbReference>
<keyword evidence="9" id="KW-0735">Signal-anchor</keyword>
<keyword evidence="14" id="KW-1185">Reference proteome</keyword>
<keyword evidence="10" id="KW-1133">Transmembrane helix</keyword>
<evidence type="ECO:0000256" key="4">
    <source>
        <dbReference type="ARBA" id="ARBA00012557"/>
    </source>
</evidence>
<dbReference type="GO" id="GO:0016020">
    <property type="term" value="C:membrane"/>
    <property type="evidence" value="ECO:0007669"/>
    <property type="project" value="UniProtKB-SubCell"/>
</dbReference>
<evidence type="ECO:0000256" key="7">
    <source>
        <dbReference type="ARBA" id="ARBA00022692"/>
    </source>
</evidence>
<evidence type="ECO:0000256" key="1">
    <source>
        <dbReference type="ARBA" id="ARBA00004606"/>
    </source>
</evidence>
<evidence type="ECO:0000313" key="14">
    <source>
        <dbReference type="Proteomes" id="UP000023152"/>
    </source>
</evidence>
<dbReference type="PANTHER" id="PTHR23033:SF14">
    <property type="entry name" value="GLYCOPROTEIN-N-ACETYLGALACTOSAMINE 3-BETA-GALACTOSYLTRANSFERASE 1-RELATED"/>
    <property type="match status" value="1"/>
</dbReference>
<evidence type="ECO:0000256" key="2">
    <source>
        <dbReference type="ARBA" id="ARBA00004922"/>
    </source>
</evidence>
<dbReference type="OrthoDB" id="414175at2759"/>
<keyword evidence="11" id="KW-0472">Membrane</keyword>
<dbReference type="InterPro" id="IPR026050">
    <property type="entry name" value="C1GALT1/C1GALT1_chp1"/>
</dbReference>
<feature type="non-terminal residue" evidence="13">
    <location>
        <position position="1"/>
    </location>
</feature>
<evidence type="ECO:0000259" key="12">
    <source>
        <dbReference type="Pfam" id="PF02434"/>
    </source>
</evidence>
<dbReference type="InterPro" id="IPR003378">
    <property type="entry name" value="Fringe-like_glycosylTrfase"/>
</dbReference>
<dbReference type="AlphaFoldDB" id="X6MQD6"/>
<evidence type="ECO:0000256" key="10">
    <source>
        <dbReference type="ARBA" id="ARBA00022989"/>
    </source>
</evidence>
<keyword evidence="8" id="KW-0547">Nucleotide-binding</keyword>
<proteinExistence type="inferred from homology"/>
<keyword evidence="5" id="KW-0328">Glycosyltransferase</keyword>
<evidence type="ECO:0000256" key="9">
    <source>
        <dbReference type="ARBA" id="ARBA00022968"/>
    </source>
</evidence>
<evidence type="ECO:0000256" key="6">
    <source>
        <dbReference type="ARBA" id="ARBA00022679"/>
    </source>
</evidence>
<keyword evidence="7" id="KW-0812">Transmembrane</keyword>
<evidence type="ECO:0000256" key="5">
    <source>
        <dbReference type="ARBA" id="ARBA00022676"/>
    </source>
</evidence>
<dbReference type="EC" id="2.4.1.122" evidence="4"/>
<dbReference type="Proteomes" id="UP000023152">
    <property type="component" value="Unassembled WGS sequence"/>
</dbReference>
<dbReference type="GO" id="GO:0000166">
    <property type="term" value="F:nucleotide binding"/>
    <property type="evidence" value="ECO:0007669"/>
    <property type="project" value="UniProtKB-KW"/>
</dbReference>
<dbReference type="Pfam" id="PF02434">
    <property type="entry name" value="Fringe"/>
    <property type="match status" value="1"/>
</dbReference>
<keyword evidence="6" id="KW-0808">Transferase</keyword>
<dbReference type="Gene3D" id="3.90.550.50">
    <property type="match status" value="1"/>
</dbReference>
<comment type="subcellular location">
    <subcellularLocation>
        <location evidence="1">Membrane</location>
        <topology evidence="1">Single-pass type II membrane protein</topology>
    </subcellularLocation>
</comment>
<name>X6MQD6_RETFI</name>
<dbReference type="PANTHER" id="PTHR23033">
    <property type="entry name" value="BETA1,3-GALACTOSYLTRANSFERASE"/>
    <property type="match status" value="1"/>
</dbReference>
<evidence type="ECO:0000256" key="3">
    <source>
        <dbReference type="ARBA" id="ARBA00006462"/>
    </source>
</evidence>
<evidence type="ECO:0000256" key="11">
    <source>
        <dbReference type="ARBA" id="ARBA00023136"/>
    </source>
</evidence>
<protein>
    <recommendedName>
        <fullName evidence="4">N-acetylgalactosaminide beta-1,3-galactosyltransferase</fullName>
        <ecNumber evidence="4">2.4.1.122</ecNumber>
    </recommendedName>
</protein>
<feature type="domain" description="Fringe-like glycosyltransferase" evidence="12">
    <location>
        <begin position="55"/>
        <end position="124"/>
    </location>
</feature>
<evidence type="ECO:0000256" key="8">
    <source>
        <dbReference type="ARBA" id="ARBA00022741"/>
    </source>
</evidence>
<sequence>LIIDTFGRGCTKLYFVLDEASNGPKEYHGVETLTISLPSNKKKKKIFRVQTELNNFDWFIKADDDTFIMTENMRGFLQYYDPNYPHYLGHTLRARWGEENLIFNSGVCYVMSRGALNKLGPYISHLPSLPALTARSHCIDREGAGEDPTMGVCMGGVGIRPGKFYLFVCNTLDHEMRERFLIFRPEDHVKIIREDTWYWAFKPPQVKQGEDCCSPYIVCAHNYKLLDEAQYWYPILQEKYNQPKDWSKIPLPPLPRTFIYDPSQANFEFDDYFNIKNPPVGQRICLGPGKEWQCAGCNLSDPEDLCRYTFLCITLCLLLCSFHCFSRISSHFIVFIEMLVAPSEHRTDFTYFVSQNLTFYISQRQQMIYSKGSKKSMNYITFAVFVENLLKQFKDFFLKKRPKHE</sequence>
<dbReference type="GO" id="GO:0016263">
    <property type="term" value="F:glycoprotein-N-acetylgalactosamine 3-beta-galactosyltransferase activity"/>
    <property type="evidence" value="ECO:0007669"/>
    <property type="project" value="UniProtKB-EC"/>
</dbReference>
<comment type="similarity">
    <text evidence="3">Belongs to the glycosyltransferase 31 family. Beta3-Gal-T subfamily.</text>
</comment>
<reference evidence="13 14" key="1">
    <citation type="journal article" date="2013" name="Curr. Biol.">
        <title>The Genome of the Foraminiferan Reticulomyxa filosa.</title>
        <authorList>
            <person name="Glockner G."/>
            <person name="Hulsmann N."/>
            <person name="Schleicher M."/>
            <person name="Noegel A.A."/>
            <person name="Eichinger L."/>
            <person name="Gallinger C."/>
            <person name="Pawlowski J."/>
            <person name="Sierra R."/>
            <person name="Euteneuer U."/>
            <person name="Pillet L."/>
            <person name="Moustafa A."/>
            <person name="Platzer M."/>
            <person name="Groth M."/>
            <person name="Szafranski K."/>
            <person name="Schliwa M."/>
        </authorList>
    </citation>
    <scope>NUCLEOTIDE SEQUENCE [LARGE SCALE GENOMIC DNA]</scope>
</reference>
<organism evidence="13 14">
    <name type="scientific">Reticulomyxa filosa</name>
    <dbReference type="NCBI Taxonomy" id="46433"/>
    <lineage>
        <taxon>Eukaryota</taxon>
        <taxon>Sar</taxon>
        <taxon>Rhizaria</taxon>
        <taxon>Retaria</taxon>
        <taxon>Foraminifera</taxon>
        <taxon>Monothalamids</taxon>
        <taxon>Reticulomyxidae</taxon>
        <taxon>Reticulomyxa</taxon>
    </lineage>
</organism>
<comment type="pathway">
    <text evidence="2">Protein modification; protein glycosylation.</text>
</comment>